<dbReference type="Gene3D" id="3.30.710.10">
    <property type="entry name" value="Potassium Channel Kv1.1, Chain A"/>
    <property type="match status" value="1"/>
</dbReference>
<feature type="region of interest" description="Disordered" evidence="12">
    <location>
        <begin position="371"/>
        <end position="399"/>
    </location>
</feature>
<evidence type="ECO:0000256" key="4">
    <source>
        <dbReference type="ARBA" id="ARBA00022737"/>
    </source>
</evidence>
<feature type="domain" description="BTB" evidence="13">
    <location>
        <begin position="31"/>
        <end position="98"/>
    </location>
</feature>
<evidence type="ECO:0000256" key="7">
    <source>
        <dbReference type="ARBA" id="ARBA00023015"/>
    </source>
</evidence>
<comment type="subcellular location">
    <subcellularLocation>
        <location evidence="1">Nucleus</location>
    </subcellularLocation>
</comment>
<evidence type="ECO:0000256" key="1">
    <source>
        <dbReference type="ARBA" id="ARBA00004123"/>
    </source>
</evidence>
<keyword evidence="3" id="KW-0479">Metal-binding</keyword>
<dbReference type="PANTHER" id="PTHR46105">
    <property type="entry name" value="AGAP004733-PA"/>
    <property type="match status" value="1"/>
</dbReference>
<dbReference type="InterPro" id="IPR013087">
    <property type="entry name" value="Znf_C2H2_type"/>
</dbReference>
<feature type="region of interest" description="Disordered" evidence="12">
    <location>
        <begin position="718"/>
        <end position="748"/>
    </location>
</feature>
<protein>
    <submittedName>
        <fullName evidence="16">Uncharacterized protein LOC108877044</fullName>
    </submittedName>
</protein>
<dbReference type="PANTHER" id="PTHR46105:SF28">
    <property type="entry name" value="ZINC FINGER PROTEIN 37-LIKE"/>
    <property type="match status" value="1"/>
</dbReference>
<gene>
    <name evidence="16" type="primary">LOC108877044</name>
</gene>
<feature type="compositionally biased region" description="Basic and acidic residues" evidence="12">
    <location>
        <begin position="608"/>
        <end position="638"/>
    </location>
</feature>
<dbReference type="AlphaFoldDB" id="A0AAJ7PFT4"/>
<dbReference type="SUPFAM" id="SSF57667">
    <property type="entry name" value="beta-beta-alpha zinc fingers"/>
    <property type="match status" value="1"/>
</dbReference>
<dbReference type="Pfam" id="PF00651">
    <property type="entry name" value="BTB"/>
    <property type="match status" value="1"/>
</dbReference>
<dbReference type="Proteomes" id="UP000694890">
    <property type="component" value="Linkage group LG2"/>
</dbReference>
<reference evidence="16" key="1">
    <citation type="submission" date="2025-08" db="UniProtKB">
        <authorList>
            <consortium name="RefSeq"/>
        </authorList>
    </citation>
    <scope>IDENTIFICATION</scope>
    <source>
        <tissue evidence="16">Brain</tissue>
    </source>
</reference>
<dbReference type="InterPro" id="IPR050457">
    <property type="entry name" value="ZnFinger_BTB_dom_contain"/>
</dbReference>
<dbReference type="RefSeq" id="XP_018522488.1">
    <property type="nucleotide sequence ID" value="XM_018666972.2"/>
</dbReference>
<evidence type="ECO:0000313" key="15">
    <source>
        <dbReference type="Proteomes" id="UP000694890"/>
    </source>
</evidence>
<dbReference type="SMART" id="SM00225">
    <property type="entry name" value="BTB"/>
    <property type="match status" value="1"/>
</dbReference>
<evidence type="ECO:0000256" key="5">
    <source>
        <dbReference type="ARBA" id="ARBA00022771"/>
    </source>
</evidence>
<evidence type="ECO:0000256" key="10">
    <source>
        <dbReference type="ARBA" id="ARBA00023242"/>
    </source>
</evidence>
<dbReference type="SUPFAM" id="SSF54695">
    <property type="entry name" value="POZ domain"/>
    <property type="match status" value="1"/>
</dbReference>
<dbReference type="PROSITE" id="PS50097">
    <property type="entry name" value="BTB"/>
    <property type="match status" value="1"/>
</dbReference>
<dbReference type="FunFam" id="3.30.160.60:FF:001156">
    <property type="entry name" value="Zinc finger protein 407"/>
    <property type="match status" value="1"/>
</dbReference>
<feature type="domain" description="C2H2-type" evidence="14">
    <location>
        <begin position="951"/>
        <end position="973"/>
    </location>
</feature>
<keyword evidence="9" id="KW-0804">Transcription</keyword>
<dbReference type="GO" id="GO:0008270">
    <property type="term" value="F:zinc ion binding"/>
    <property type="evidence" value="ECO:0007669"/>
    <property type="project" value="UniProtKB-KW"/>
</dbReference>
<keyword evidence="7" id="KW-0805">Transcription regulation</keyword>
<dbReference type="GO" id="GO:0000978">
    <property type="term" value="F:RNA polymerase II cis-regulatory region sequence-specific DNA binding"/>
    <property type="evidence" value="ECO:0007669"/>
    <property type="project" value="TreeGrafter"/>
</dbReference>
<keyword evidence="8" id="KW-0238">DNA-binding</keyword>
<keyword evidence="10" id="KW-0539">Nucleus</keyword>
<evidence type="ECO:0000256" key="12">
    <source>
        <dbReference type="SAM" id="MobiDB-lite"/>
    </source>
</evidence>
<dbReference type="PROSITE" id="PS50157">
    <property type="entry name" value="ZINC_FINGER_C2H2_2"/>
    <property type="match status" value="2"/>
</dbReference>
<sequence length="990" mass="109663">MEASSCAQEVINHTASLMMSLNLQREQAQFCDCVVRQRESPGQLYPAHRCVLAASSPVLASILSSTGALVELQAPCLAGSVLALVLDYIYTGTLPYARTQQDYYSLLTAACYLQMDELHEALRAWQQTEANDADKTNGSTGTENQPYKDIITTHCITANSYSKYLPLMCSIDAFRRCDETDTCSVQSTASSPEREDHQYSANVETNDEAQMHSSSSDSCIKGRETDGCGASSVNGANGYCGKDVSTLSNDSTHCSISEHCTETGVNTGNCKQVTYLTGQDFIQNIPCTAEGHGMSRADKEVQMDQFHSAGTVKPETWQKSTEEELARTVGNRRNSSSCSSSPHPCSGAVPVIRHSNGAAMLQLAEVSPVHPYHPVSQATDNFNRAPVSRSESTDNDSNHYKVQNLHYKHKKDHTGTQGQDYQNSSDQCAILDLCYKSSTDQSDMLEDHNSSNSDYFSKQNNGHMDNGLSHITDHNDHHAHCDSFQSKTHTKHHRGDSLPQNKVCNNLIRALKYKTEFSFDDMPSKHQRLNLSDCHDVSKSAAAEELSQHQRAVVPIPLEDLDTGSDSHCEDLCHEGDTKEEHSYSGGCPAEMNRQDFHSEPFGPKTDWSPKLHRAEKNTRDTTLSRHEHEHEHDNRDMAMENKRHIADVGLPVYPTPESSLDNAPFTFERRTSLELEKMSDTKITEPQSVNNITSEPNVGQSYHGHLHYHCLPQEDAHVLHGDSHPSQPDYSDQSSDEEEAGTFASPGCTSLRQHFVTGTTDHILLLDISAKPAELLVSYKNRCDREEKGFTLCKNYTFETGIRNNDKQLRNEATSAAGAESFDETKSWVGETNLEESKSIVKDQSMPGTDNIHKSGVVEEVSNPKEGENQKSTLTVCSVPSVPDSVQASMSSTLSVFIPSTLSASVPTNISAHLSTPLHHPFQCSLCDRSFSQRGSLNRHVRSHLGVRPFPCPRCPMTFSRQYRVTEHMRVHQRCTIGNDFHKPPASSV</sequence>
<keyword evidence="5 11" id="KW-0863">Zinc-finger</keyword>
<evidence type="ECO:0000256" key="3">
    <source>
        <dbReference type="ARBA" id="ARBA00022723"/>
    </source>
</evidence>
<evidence type="ECO:0000256" key="9">
    <source>
        <dbReference type="ARBA" id="ARBA00023163"/>
    </source>
</evidence>
<dbReference type="KEGG" id="lcf:108877044"/>
<dbReference type="Gene3D" id="3.30.160.60">
    <property type="entry name" value="Classic Zinc Finger"/>
    <property type="match status" value="2"/>
</dbReference>
<feature type="compositionally biased region" description="Low complexity" evidence="12">
    <location>
        <begin position="725"/>
        <end position="734"/>
    </location>
</feature>
<organism evidence="15 16">
    <name type="scientific">Lates calcarifer</name>
    <name type="common">Barramundi</name>
    <name type="synonym">Holocentrus calcarifer</name>
    <dbReference type="NCBI Taxonomy" id="8187"/>
    <lineage>
        <taxon>Eukaryota</taxon>
        <taxon>Metazoa</taxon>
        <taxon>Chordata</taxon>
        <taxon>Craniata</taxon>
        <taxon>Vertebrata</taxon>
        <taxon>Euteleostomi</taxon>
        <taxon>Actinopterygii</taxon>
        <taxon>Neopterygii</taxon>
        <taxon>Teleostei</taxon>
        <taxon>Neoteleostei</taxon>
        <taxon>Acanthomorphata</taxon>
        <taxon>Carangaria</taxon>
        <taxon>Carangaria incertae sedis</taxon>
        <taxon>Centropomidae</taxon>
        <taxon>Lates</taxon>
    </lineage>
</organism>
<dbReference type="SMART" id="SM00355">
    <property type="entry name" value="ZnF_C2H2"/>
    <property type="match status" value="2"/>
</dbReference>
<dbReference type="Pfam" id="PF00096">
    <property type="entry name" value="zf-C2H2"/>
    <property type="match status" value="2"/>
</dbReference>
<dbReference type="GeneID" id="108877044"/>
<dbReference type="InterPro" id="IPR036236">
    <property type="entry name" value="Znf_C2H2_sf"/>
</dbReference>
<dbReference type="GO" id="GO:0005634">
    <property type="term" value="C:nucleus"/>
    <property type="evidence" value="ECO:0007669"/>
    <property type="project" value="UniProtKB-SubCell"/>
</dbReference>
<accession>A0AAJ7PFT4</accession>
<name>A0AAJ7PFT4_LATCA</name>
<comment type="similarity">
    <text evidence="2">Belongs to the krueppel C2H2-type zinc-finger protein family.</text>
</comment>
<evidence type="ECO:0000256" key="6">
    <source>
        <dbReference type="ARBA" id="ARBA00022833"/>
    </source>
</evidence>
<feature type="domain" description="C2H2-type" evidence="14">
    <location>
        <begin position="923"/>
        <end position="950"/>
    </location>
</feature>
<keyword evidence="6" id="KW-0862">Zinc</keyword>
<keyword evidence="4" id="KW-0677">Repeat</keyword>
<evidence type="ECO:0000313" key="16">
    <source>
        <dbReference type="RefSeq" id="XP_018522488.1"/>
    </source>
</evidence>
<dbReference type="InterPro" id="IPR011333">
    <property type="entry name" value="SKP1/BTB/POZ_sf"/>
</dbReference>
<feature type="region of interest" description="Disordered" evidence="12">
    <location>
        <begin position="578"/>
        <end position="638"/>
    </location>
</feature>
<dbReference type="FunFam" id="3.30.160.60:FF:000446">
    <property type="entry name" value="Zinc finger protein"/>
    <property type="match status" value="1"/>
</dbReference>
<dbReference type="GO" id="GO:0000981">
    <property type="term" value="F:DNA-binding transcription factor activity, RNA polymerase II-specific"/>
    <property type="evidence" value="ECO:0007669"/>
    <property type="project" value="TreeGrafter"/>
</dbReference>
<dbReference type="PROSITE" id="PS00028">
    <property type="entry name" value="ZINC_FINGER_C2H2_1"/>
    <property type="match status" value="2"/>
</dbReference>
<dbReference type="InterPro" id="IPR000210">
    <property type="entry name" value="BTB/POZ_dom"/>
</dbReference>
<dbReference type="CDD" id="cd18186">
    <property type="entry name" value="BTB_POZ_ZBTB_KLHL-like"/>
    <property type="match status" value="1"/>
</dbReference>
<evidence type="ECO:0000256" key="8">
    <source>
        <dbReference type="ARBA" id="ARBA00023125"/>
    </source>
</evidence>
<evidence type="ECO:0000259" key="14">
    <source>
        <dbReference type="PROSITE" id="PS50157"/>
    </source>
</evidence>
<proteinExistence type="inferred from homology"/>
<evidence type="ECO:0000259" key="13">
    <source>
        <dbReference type="PROSITE" id="PS50097"/>
    </source>
</evidence>
<evidence type="ECO:0000256" key="2">
    <source>
        <dbReference type="ARBA" id="ARBA00006991"/>
    </source>
</evidence>
<evidence type="ECO:0000256" key="11">
    <source>
        <dbReference type="PROSITE-ProRule" id="PRU00042"/>
    </source>
</evidence>